<evidence type="ECO:0000256" key="9">
    <source>
        <dbReference type="ARBA" id="ARBA00022833"/>
    </source>
</evidence>
<evidence type="ECO:0000256" key="10">
    <source>
        <dbReference type="ARBA" id="ARBA00022989"/>
    </source>
</evidence>
<keyword evidence="4" id="KW-0808">Transferase</keyword>
<dbReference type="InterPro" id="IPR022170">
    <property type="entry name" value="MUL1-like"/>
</dbReference>
<evidence type="ECO:0000256" key="4">
    <source>
        <dbReference type="ARBA" id="ARBA00022679"/>
    </source>
</evidence>
<dbReference type="GO" id="GO:0061630">
    <property type="term" value="F:ubiquitin protein ligase activity"/>
    <property type="evidence" value="ECO:0007669"/>
    <property type="project" value="UniProtKB-EC"/>
</dbReference>
<evidence type="ECO:0000256" key="13">
    <source>
        <dbReference type="SAM" id="MobiDB-lite"/>
    </source>
</evidence>
<keyword evidence="11" id="KW-0472">Membrane</keyword>
<dbReference type="InterPro" id="IPR001841">
    <property type="entry name" value="Znf_RING"/>
</dbReference>
<evidence type="ECO:0000259" key="14">
    <source>
        <dbReference type="PROSITE" id="PS50089"/>
    </source>
</evidence>
<evidence type="ECO:0000256" key="8">
    <source>
        <dbReference type="ARBA" id="ARBA00022786"/>
    </source>
</evidence>
<evidence type="ECO:0000256" key="12">
    <source>
        <dbReference type="PROSITE-ProRule" id="PRU00175"/>
    </source>
</evidence>
<feature type="domain" description="RING-type" evidence="14">
    <location>
        <begin position="315"/>
        <end position="350"/>
    </location>
</feature>
<dbReference type="Gene3D" id="3.30.40.10">
    <property type="entry name" value="Zinc/RING finger domain, C3HC4 (zinc finger)"/>
    <property type="match status" value="1"/>
</dbReference>
<proteinExistence type="predicted"/>
<dbReference type="Pfam" id="PF12483">
    <property type="entry name" value="GIDE"/>
    <property type="match status" value="1"/>
</dbReference>
<comment type="caution">
    <text evidence="15">The sequence shown here is derived from an EMBL/GenBank/DDBJ whole genome shotgun (WGS) entry which is preliminary data.</text>
</comment>
<dbReference type="Pfam" id="PF13920">
    <property type="entry name" value="zf-C3HC4_3"/>
    <property type="match status" value="1"/>
</dbReference>
<dbReference type="AlphaFoldDB" id="A0AAW1QYQ3"/>
<keyword evidence="10" id="KW-1133">Transmembrane helix</keyword>
<dbReference type="EC" id="2.3.2.27" evidence="3"/>
<evidence type="ECO:0000256" key="1">
    <source>
        <dbReference type="ARBA" id="ARBA00000900"/>
    </source>
</evidence>
<accession>A0AAW1QYQ3</accession>
<dbReference type="GO" id="GO:0008270">
    <property type="term" value="F:zinc ion binding"/>
    <property type="evidence" value="ECO:0007669"/>
    <property type="project" value="UniProtKB-KW"/>
</dbReference>
<comment type="catalytic activity">
    <reaction evidence="1">
        <text>S-ubiquitinyl-[E2 ubiquitin-conjugating enzyme]-L-cysteine + [acceptor protein]-L-lysine = [E2 ubiquitin-conjugating enzyme]-L-cysteine + N(6)-ubiquitinyl-[acceptor protein]-L-lysine.</text>
        <dbReference type="EC" id="2.3.2.27"/>
    </reaction>
</comment>
<dbReference type="PANTHER" id="PTHR47568:SF2">
    <property type="entry name" value="E3 UBIQUITIN-PROTEIN LIGASE SP1-RELATED"/>
    <property type="match status" value="1"/>
</dbReference>
<dbReference type="InterPro" id="IPR044231">
    <property type="entry name" value="SP1/SPL1"/>
</dbReference>
<evidence type="ECO:0000313" key="16">
    <source>
        <dbReference type="Proteomes" id="UP001438707"/>
    </source>
</evidence>
<dbReference type="GO" id="GO:0016020">
    <property type="term" value="C:membrane"/>
    <property type="evidence" value="ECO:0007669"/>
    <property type="project" value="UniProtKB-SubCell"/>
</dbReference>
<dbReference type="PANTHER" id="PTHR47568">
    <property type="match status" value="1"/>
</dbReference>
<evidence type="ECO:0000256" key="3">
    <source>
        <dbReference type="ARBA" id="ARBA00012483"/>
    </source>
</evidence>
<keyword evidence="6" id="KW-0479">Metal-binding</keyword>
<evidence type="ECO:0000256" key="7">
    <source>
        <dbReference type="ARBA" id="ARBA00022771"/>
    </source>
</evidence>
<keyword evidence="8" id="KW-0833">Ubl conjugation pathway</keyword>
<evidence type="ECO:0000256" key="5">
    <source>
        <dbReference type="ARBA" id="ARBA00022692"/>
    </source>
</evidence>
<dbReference type="PROSITE" id="PS50089">
    <property type="entry name" value="ZF_RING_2"/>
    <property type="match status" value="1"/>
</dbReference>
<dbReference type="GO" id="GO:0016567">
    <property type="term" value="P:protein ubiquitination"/>
    <property type="evidence" value="ECO:0007669"/>
    <property type="project" value="InterPro"/>
</dbReference>
<evidence type="ECO:0000256" key="6">
    <source>
        <dbReference type="ARBA" id="ARBA00022723"/>
    </source>
</evidence>
<dbReference type="Proteomes" id="UP001438707">
    <property type="component" value="Unassembled WGS sequence"/>
</dbReference>
<organism evidence="15 16">
    <name type="scientific">Apatococcus lobatus</name>
    <dbReference type="NCBI Taxonomy" id="904363"/>
    <lineage>
        <taxon>Eukaryota</taxon>
        <taxon>Viridiplantae</taxon>
        <taxon>Chlorophyta</taxon>
        <taxon>core chlorophytes</taxon>
        <taxon>Trebouxiophyceae</taxon>
        <taxon>Chlorellales</taxon>
        <taxon>Chlorellaceae</taxon>
        <taxon>Apatococcus</taxon>
    </lineage>
</organism>
<evidence type="ECO:0000256" key="11">
    <source>
        <dbReference type="ARBA" id="ARBA00023136"/>
    </source>
</evidence>
<feature type="region of interest" description="Disordered" evidence="13">
    <location>
        <begin position="280"/>
        <end position="308"/>
    </location>
</feature>
<evidence type="ECO:0000313" key="15">
    <source>
        <dbReference type="EMBL" id="KAK9826649.1"/>
    </source>
</evidence>
<keyword evidence="9" id="KW-0862">Zinc</keyword>
<dbReference type="InterPro" id="IPR013083">
    <property type="entry name" value="Znf_RING/FYVE/PHD"/>
</dbReference>
<protein>
    <recommendedName>
        <fullName evidence="3">RING-type E3 ubiquitin transferase</fullName>
        <ecNumber evidence="3">2.3.2.27</ecNumber>
    </recommendedName>
</protein>
<comment type="subcellular location">
    <subcellularLocation>
        <location evidence="2">Membrane</location>
        <topology evidence="2">Multi-pass membrane protein</topology>
    </subcellularLocation>
</comment>
<gene>
    <name evidence="15" type="ORF">WJX74_007826</name>
</gene>
<keyword evidence="16" id="KW-1185">Reference proteome</keyword>
<keyword evidence="5" id="KW-0812">Transmembrane</keyword>
<evidence type="ECO:0000256" key="2">
    <source>
        <dbReference type="ARBA" id="ARBA00004141"/>
    </source>
</evidence>
<sequence>MLLLDWGSLASFVSSGLLYVVSVASHQRALQLESAKPVKKLSELSSHDCQKLVAVQGSAWSDEPLKATTTPHQVDAVVVELEELRVFRSRTREGGWSDLQHQRHSFATRVANWALDDGVGDRLPVVQSEKADSISLQAAGKVFRPASTLYKSVVAALGNRLDEGIEQVERVLPLGASLTVVGELSQVAAYGLQMKGAVTVNGMAFVIGPSKTGAPFIISCSTLPELIAEARGLSSVCRTAAMGCGVIGIGLITIRAVKAARAFRRRRRLKQQIERERAERAARAALREEGQPSAPVSNSTGTAPAAEQQPEDGSCVVCLESPSCMAFTECGHQCVCERCSAAVNRCPLCRKGGRCIRIFTA</sequence>
<dbReference type="EMBL" id="JALJOS010000020">
    <property type="protein sequence ID" value="KAK9826649.1"/>
    <property type="molecule type" value="Genomic_DNA"/>
</dbReference>
<feature type="compositionally biased region" description="Basic and acidic residues" evidence="13">
    <location>
        <begin position="280"/>
        <end position="290"/>
    </location>
</feature>
<keyword evidence="7 12" id="KW-0863">Zinc-finger</keyword>
<name>A0AAW1QYQ3_9CHLO</name>
<reference evidence="15 16" key="1">
    <citation type="journal article" date="2024" name="Nat. Commun.">
        <title>Phylogenomics reveals the evolutionary origins of lichenization in chlorophyte algae.</title>
        <authorList>
            <person name="Puginier C."/>
            <person name="Libourel C."/>
            <person name="Otte J."/>
            <person name="Skaloud P."/>
            <person name="Haon M."/>
            <person name="Grisel S."/>
            <person name="Petersen M."/>
            <person name="Berrin J.G."/>
            <person name="Delaux P.M."/>
            <person name="Dal Grande F."/>
            <person name="Keller J."/>
        </authorList>
    </citation>
    <scope>NUCLEOTIDE SEQUENCE [LARGE SCALE GENOMIC DNA]</scope>
    <source>
        <strain evidence="15 16">SAG 2145</strain>
    </source>
</reference>